<comment type="subcellular location">
    <subcellularLocation>
        <location evidence="1">Cytoplasm</location>
    </subcellularLocation>
</comment>
<dbReference type="GO" id="GO:0016887">
    <property type="term" value="F:ATP hydrolysis activity"/>
    <property type="evidence" value="ECO:0007669"/>
    <property type="project" value="InterPro"/>
</dbReference>
<dbReference type="SMART" id="SM00382">
    <property type="entry name" value="AAA"/>
    <property type="match status" value="1"/>
</dbReference>
<dbReference type="Proteomes" id="UP000318542">
    <property type="component" value="Unassembled WGS sequence"/>
</dbReference>
<comment type="similarity">
    <text evidence="2">Belongs to the GSP E family.</text>
</comment>
<dbReference type="InterPro" id="IPR027417">
    <property type="entry name" value="P-loop_NTPase"/>
</dbReference>
<comment type="caution">
    <text evidence="7">The sequence shown here is derived from an EMBL/GenBank/DDBJ whole genome shotgun (WGS) entry which is preliminary data.</text>
</comment>
<dbReference type="PANTHER" id="PTHR30258">
    <property type="entry name" value="TYPE II SECRETION SYSTEM PROTEIN GSPE-RELATED"/>
    <property type="match status" value="1"/>
</dbReference>
<proteinExistence type="inferred from homology"/>
<dbReference type="GO" id="GO:0009297">
    <property type="term" value="P:pilus assembly"/>
    <property type="evidence" value="ECO:0007669"/>
    <property type="project" value="InterPro"/>
</dbReference>
<dbReference type="SUPFAM" id="SSF52540">
    <property type="entry name" value="P-loop containing nucleoside triphosphate hydrolases"/>
    <property type="match status" value="1"/>
</dbReference>
<keyword evidence="4" id="KW-0547">Nucleotide-binding</keyword>
<evidence type="ECO:0000256" key="1">
    <source>
        <dbReference type="ARBA" id="ARBA00004496"/>
    </source>
</evidence>
<keyword evidence="3" id="KW-0963">Cytoplasm</keyword>
<dbReference type="PROSITE" id="PS00662">
    <property type="entry name" value="T2SP_E"/>
    <property type="match status" value="1"/>
</dbReference>
<dbReference type="AlphaFoldDB" id="A0A554WYH6"/>
<gene>
    <name evidence="7" type="primary">hxcR_3</name>
    <name evidence="7" type="ORF">Tther_01979</name>
</gene>
<dbReference type="Gene3D" id="3.40.50.300">
    <property type="entry name" value="P-loop containing nucleotide triphosphate hydrolases"/>
    <property type="match status" value="1"/>
</dbReference>
<evidence type="ECO:0000256" key="5">
    <source>
        <dbReference type="ARBA" id="ARBA00022840"/>
    </source>
</evidence>
<dbReference type="InterPro" id="IPR013374">
    <property type="entry name" value="ATPase_typ4_pilus-assembl_PilB"/>
</dbReference>
<dbReference type="NCBIfam" id="TIGR02538">
    <property type="entry name" value="type_IV_pilB"/>
    <property type="match status" value="1"/>
</dbReference>
<evidence type="ECO:0000313" key="7">
    <source>
        <dbReference type="EMBL" id="TSE28619.1"/>
    </source>
</evidence>
<organism evidence="7 8">
    <name type="scientific">Tepidimonas thermarum</name>
    <dbReference type="NCBI Taxonomy" id="335431"/>
    <lineage>
        <taxon>Bacteria</taxon>
        <taxon>Pseudomonadati</taxon>
        <taxon>Pseudomonadota</taxon>
        <taxon>Betaproteobacteria</taxon>
        <taxon>Burkholderiales</taxon>
        <taxon>Tepidimonas</taxon>
    </lineage>
</organism>
<feature type="domain" description="Bacterial type II secretion system protein E" evidence="6">
    <location>
        <begin position="400"/>
        <end position="414"/>
    </location>
</feature>
<keyword evidence="8" id="KW-1185">Reference proteome</keyword>
<dbReference type="SUPFAM" id="SSF160246">
    <property type="entry name" value="EspE N-terminal domain-like"/>
    <property type="match status" value="1"/>
</dbReference>
<dbReference type="EMBL" id="VJOL01000042">
    <property type="protein sequence ID" value="TSE28619.1"/>
    <property type="molecule type" value="Genomic_DNA"/>
</dbReference>
<dbReference type="PANTHER" id="PTHR30258:SF1">
    <property type="entry name" value="PROTEIN TRANSPORT PROTEIN HOFB HOMOLOG"/>
    <property type="match status" value="1"/>
</dbReference>
<evidence type="ECO:0000256" key="3">
    <source>
        <dbReference type="ARBA" id="ARBA00022490"/>
    </source>
</evidence>
<evidence type="ECO:0000256" key="4">
    <source>
        <dbReference type="ARBA" id="ARBA00022741"/>
    </source>
</evidence>
<dbReference type="FunFam" id="3.30.450.90:FF:000001">
    <property type="entry name" value="Type II secretion system ATPase GspE"/>
    <property type="match status" value="1"/>
</dbReference>
<dbReference type="GO" id="GO:0005524">
    <property type="term" value="F:ATP binding"/>
    <property type="evidence" value="ECO:0007669"/>
    <property type="project" value="UniProtKB-KW"/>
</dbReference>
<dbReference type="GO" id="GO:0005737">
    <property type="term" value="C:cytoplasm"/>
    <property type="evidence" value="ECO:0007669"/>
    <property type="project" value="UniProtKB-SubCell"/>
</dbReference>
<dbReference type="Gene3D" id="3.30.450.90">
    <property type="match status" value="1"/>
</dbReference>
<evidence type="ECO:0000256" key="2">
    <source>
        <dbReference type="ARBA" id="ARBA00006611"/>
    </source>
</evidence>
<dbReference type="InterPro" id="IPR003593">
    <property type="entry name" value="AAA+_ATPase"/>
</dbReference>
<protein>
    <submittedName>
        <fullName evidence="7">Putative type II secretion system protein HxcR</fullName>
    </submittedName>
</protein>
<dbReference type="Gene3D" id="3.30.300.160">
    <property type="entry name" value="Type II secretion system, protein E, N-terminal domain"/>
    <property type="match status" value="1"/>
</dbReference>
<dbReference type="CDD" id="cd01129">
    <property type="entry name" value="PulE-GspE-like"/>
    <property type="match status" value="1"/>
</dbReference>
<dbReference type="InterPro" id="IPR007831">
    <property type="entry name" value="T2SS_GspE_N"/>
</dbReference>
<dbReference type="RefSeq" id="WP_281280176.1">
    <property type="nucleotide sequence ID" value="NZ_VJOL01000042.1"/>
</dbReference>
<accession>A0A554WYH6</accession>
<dbReference type="InterPro" id="IPR037257">
    <property type="entry name" value="T2SS_E_N_sf"/>
</dbReference>
<reference evidence="7 8" key="1">
    <citation type="submission" date="2019-07" db="EMBL/GenBank/DDBJ databases">
        <title>Tepidimonas thermarum AA-1 draft genome.</title>
        <authorList>
            <person name="Da Costa M.S."/>
            <person name="Froufe H.J.C."/>
            <person name="Egas C."/>
            <person name="Albuquerque L."/>
        </authorList>
    </citation>
    <scope>NUCLEOTIDE SEQUENCE [LARGE SCALE GENOMIC DNA]</scope>
    <source>
        <strain evidence="7 8">AA-1</strain>
    </source>
</reference>
<dbReference type="Pfam" id="PF00437">
    <property type="entry name" value="T2SSE"/>
    <property type="match status" value="1"/>
</dbReference>
<name>A0A554WYH6_9BURK</name>
<evidence type="ECO:0000313" key="8">
    <source>
        <dbReference type="Proteomes" id="UP000318542"/>
    </source>
</evidence>
<dbReference type="FunFam" id="3.40.50.300:FF:000398">
    <property type="entry name" value="Type IV pilus assembly ATPase PilB"/>
    <property type="match status" value="1"/>
</dbReference>
<sequence>MTAPTASPMTPDDGIATMALPGLARALIAADALSQAQAEALYARAQSKKTGFITELIDSAAVSPRNLAHIMSEAFAAPLIDLDAVDAQRLPQGLLSTKTCQQYRIVPLARRSGRVSVATADPSDLQAAEKVKFETQLPVDWVIAEVDKLVKLVEAYTTSAGQAIEHIVGPDFDFAAEGLEVAAEDATDKVAAEVEDAPVVRFLQKMLLDAYTMRASDLHFEPYEHHYRVRFRIDGELREIASPPVAIKDKLASRIKVISKLDISEKRVPQDGRMKLKVGPDKVIDFRVSTLPTLFGEKVVIRILDPSSAQMGIDALGYEPDEKAKLLEAIGRPYGMVLVTGPTGSGKTVSLYTCLNLLNQPGVNISTAEDPAEINLPGVNQVNVNEKAGLTFAAALRAFLRQDPDIIMVGEIRDLETADIAIKAAQTGHLVLSTLHTNDAPSTLTRLVNMGVAPFNIASSINLITAQRLARRLCPQCKVPHHDIPRQALLDAGFRAQDLEGDWQPYKPVGCPACHEGYKGRVGIYQVMPVTEAIQQLILRGASALEIAEQAHREGVRTLRESGLRKVKMGITSLEEVLAVTND</sequence>
<keyword evidence="5" id="KW-0067">ATP-binding</keyword>
<evidence type="ECO:0000259" key="6">
    <source>
        <dbReference type="PROSITE" id="PS00662"/>
    </source>
</evidence>
<dbReference type="Pfam" id="PF05157">
    <property type="entry name" value="MshEN"/>
    <property type="match status" value="1"/>
</dbReference>
<dbReference type="InterPro" id="IPR001482">
    <property type="entry name" value="T2SS/T4SS_dom"/>
</dbReference>
<dbReference type="GO" id="GO:0005886">
    <property type="term" value="C:plasma membrane"/>
    <property type="evidence" value="ECO:0007669"/>
    <property type="project" value="TreeGrafter"/>
</dbReference>